<evidence type="ECO:0000313" key="3">
    <source>
        <dbReference type="Proteomes" id="UP000236173"/>
    </source>
</evidence>
<reference evidence="3" key="1">
    <citation type="submission" date="2017-09" db="EMBL/GenBank/DDBJ databases">
        <title>Metaegenomics of thermophilic ammonia-oxidizing enrichment culture.</title>
        <authorList>
            <person name="Kato S."/>
            <person name="Suzuki K."/>
        </authorList>
    </citation>
    <scope>NUCLEOTIDE SEQUENCE [LARGE SCALE GENOMIC DNA]</scope>
</reference>
<keyword evidence="1" id="KW-0812">Transmembrane</keyword>
<dbReference type="AlphaFoldDB" id="A0A2H5XD46"/>
<accession>A0A2H5XD46</accession>
<evidence type="ECO:0000313" key="2">
    <source>
        <dbReference type="EMBL" id="GBC99102.1"/>
    </source>
</evidence>
<keyword evidence="1" id="KW-0472">Membrane</keyword>
<dbReference type="Proteomes" id="UP000236173">
    <property type="component" value="Unassembled WGS sequence"/>
</dbReference>
<keyword evidence="1" id="KW-1133">Transmembrane helix</keyword>
<gene>
    <name evidence="2" type="ORF">HRbin17_01623</name>
</gene>
<feature type="transmembrane region" description="Helical" evidence="1">
    <location>
        <begin position="47"/>
        <end position="67"/>
    </location>
</feature>
<evidence type="ECO:0000256" key="1">
    <source>
        <dbReference type="SAM" id="Phobius"/>
    </source>
</evidence>
<protein>
    <submittedName>
        <fullName evidence="2">Uncharacterized protein</fullName>
    </submittedName>
</protein>
<organism evidence="2 3">
    <name type="scientific">Candidatus Fervidibacter japonicus</name>
    <dbReference type="NCBI Taxonomy" id="2035412"/>
    <lineage>
        <taxon>Bacteria</taxon>
        <taxon>Candidatus Fervidibacterota</taxon>
        <taxon>Candidatus Fervidibacter</taxon>
    </lineage>
</organism>
<proteinExistence type="predicted"/>
<name>A0A2H5XD46_9BACT</name>
<sequence>MPERILTASDLNAAGVAAALVGFLGFTIALWTTVWHGMGADGQWRPVARWWLCMLLVSFLTLLWGLLKA</sequence>
<feature type="transmembrane region" description="Helical" evidence="1">
    <location>
        <begin position="12"/>
        <end position="35"/>
    </location>
</feature>
<dbReference type="EMBL" id="BEHT01000020">
    <property type="protein sequence ID" value="GBC99102.1"/>
    <property type="molecule type" value="Genomic_DNA"/>
</dbReference>
<comment type="caution">
    <text evidence="2">The sequence shown here is derived from an EMBL/GenBank/DDBJ whole genome shotgun (WGS) entry which is preliminary data.</text>
</comment>